<dbReference type="GO" id="GO:0003700">
    <property type="term" value="F:DNA-binding transcription factor activity"/>
    <property type="evidence" value="ECO:0007669"/>
    <property type="project" value="TreeGrafter"/>
</dbReference>
<dbReference type="Proteomes" id="UP000642070">
    <property type="component" value="Unassembled WGS sequence"/>
</dbReference>
<dbReference type="InterPro" id="IPR009057">
    <property type="entry name" value="Homeodomain-like_sf"/>
</dbReference>
<dbReference type="GO" id="GO:0000976">
    <property type="term" value="F:transcription cis-regulatory region binding"/>
    <property type="evidence" value="ECO:0007669"/>
    <property type="project" value="TreeGrafter"/>
</dbReference>
<evidence type="ECO:0000259" key="5">
    <source>
        <dbReference type="PROSITE" id="PS50977"/>
    </source>
</evidence>
<evidence type="ECO:0000256" key="4">
    <source>
        <dbReference type="PROSITE-ProRule" id="PRU00335"/>
    </source>
</evidence>
<feature type="domain" description="HTH tetR-type" evidence="5">
    <location>
        <begin position="11"/>
        <end position="71"/>
    </location>
</feature>
<organism evidence="6 7">
    <name type="scientific">Dactylosporangium sucinum</name>
    <dbReference type="NCBI Taxonomy" id="1424081"/>
    <lineage>
        <taxon>Bacteria</taxon>
        <taxon>Bacillati</taxon>
        <taxon>Actinomycetota</taxon>
        <taxon>Actinomycetes</taxon>
        <taxon>Micromonosporales</taxon>
        <taxon>Micromonosporaceae</taxon>
        <taxon>Dactylosporangium</taxon>
    </lineage>
</organism>
<dbReference type="PANTHER" id="PTHR30055:SF234">
    <property type="entry name" value="HTH-TYPE TRANSCRIPTIONAL REGULATOR BETI"/>
    <property type="match status" value="1"/>
</dbReference>
<dbReference type="SUPFAM" id="SSF48498">
    <property type="entry name" value="Tetracyclin repressor-like, C-terminal domain"/>
    <property type="match status" value="1"/>
</dbReference>
<dbReference type="PROSITE" id="PS50977">
    <property type="entry name" value="HTH_TETR_2"/>
    <property type="match status" value="1"/>
</dbReference>
<dbReference type="Gene3D" id="1.10.10.60">
    <property type="entry name" value="Homeodomain-like"/>
    <property type="match status" value="1"/>
</dbReference>
<dbReference type="AlphaFoldDB" id="A0A917TWQ7"/>
<accession>A0A917TWQ7</accession>
<evidence type="ECO:0000256" key="1">
    <source>
        <dbReference type="ARBA" id="ARBA00023015"/>
    </source>
</evidence>
<dbReference type="Pfam" id="PF00440">
    <property type="entry name" value="TetR_N"/>
    <property type="match status" value="1"/>
</dbReference>
<gene>
    <name evidence="6" type="ORF">GCM10007977_048070</name>
</gene>
<reference evidence="6" key="1">
    <citation type="journal article" date="2014" name="Int. J. Syst. Evol. Microbiol.">
        <title>Complete genome sequence of Corynebacterium casei LMG S-19264T (=DSM 44701T), isolated from a smear-ripened cheese.</title>
        <authorList>
            <consortium name="US DOE Joint Genome Institute (JGI-PGF)"/>
            <person name="Walter F."/>
            <person name="Albersmeier A."/>
            <person name="Kalinowski J."/>
            <person name="Ruckert C."/>
        </authorList>
    </citation>
    <scope>NUCLEOTIDE SEQUENCE</scope>
    <source>
        <strain evidence="6">JCM 19831</strain>
    </source>
</reference>
<evidence type="ECO:0000256" key="3">
    <source>
        <dbReference type="ARBA" id="ARBA00023163"/>
    </source>
</evidence>
<comment type="caution">
    <text evidence="6">The sequence shown here is derived from an EMBL/GenBank/DDBJ whole genome shotgun (WGS) entry which is preliminary data.</text>
</comment>
<dbReference type="EMBL" id="BMPI01000023">
    <property type="protein sequence ID" value="GGM41036.1"/>
    <property type="molecule type" value="Genomic_DNA"/>
</dbReference>
<name>A0A917TWQ7_9ACTN</name>
<dbReference type="InterPro" id="IPR050109">
    <property type="entry name" value="HTH-type_TetR-like_transc_reg"/>
</dbReference>
<dbReference type="Gene3D" id="1.10.357.10">
    <property type="entry name" value="Tetracycline Repressor, domain 2"/>
    <property type="match status" value="1"/>
</dbReference>
<keyword evidence="2 4" id="KW-0238">DNA-binding</keyword>
<protein>
    <submittedName>
        <fullName evidence="6">TetR family transcriptional regulator</fullName>
    </submittedName>
</protein>
<dbReference type="InterPro" id="IPR001647">
    <property type="entry name" value="HTH_TetR"/>
</dbReference>
<evidence type="ECO:0000313" key="7">
    <source>
        <dbReference type="Proteomes" id="UP000642070"/>
    </source>
</evidence>
<feature type="DNA-binding region" description="H-T-H motif" evidence="4">
    <location>
        <begin position="34"/>
        <end position="53"/>
    </location>
</feature>
<dbReference type="SUPFAM" id="SSF46689">
    <property type="entry name" value="Homeodomain-like"/>
    <property type="match status" value="1"/>
</dbReference>
<dbReference type="InterPro" id="IPR036271">
    <property type="entry name" value="Tet_transcr_reg_TetR-rel_C_sf"/>
</dbReference>
<dbReference type="PANTHER" id="PTHR30055">
    <property type="entry name" value="HTH-TYPE TRANSCRIPTIONAL REGULATOR RUTR"/>
    <property type="match status" value="1"/>
</dbReference>
<proteinExistence type="predicted"/>
<sequence>MIAYAARMASPARRAELLDQLRDLFLAKGFAAFSIGDLTDHLRCSRTTLYAVAPSKEQIVLAVVRSYFRGAAERIEARVSAAGGPRDRLAVYLDAVAAELQPVSAEFFADLAGFGPGNDIYQENTRFAARRVQRLVVEGVDAGELRPVDASFVGAAAAQVMGAIQRGEIQAGTGLDAAEAYRQLADLVLGSLTAAPSAARRPSG</sequence>
<reference evidence="6" key="2">
    <citation type="submission" date="2020-09" db="EMBL/GenBank/DDBJ databases">
        <authorList>
            <person name="Sun Q."/>
            <person name="Ohkuma M."/>
        </authorList>
    </citation>
    <scope>NUCLEOTIDE SEQUENCE</scope>
    <source>
        <strain evidence="6">JCM 19831</strain>
    </source>
</reference>
<keyword evidence="3" id="KW-0804">Transcription</keyword>
<keyword evidence="1" id="KW-0805">Transcription regulation</keyword>
<evidence type="ECO:0000313" key="6">
    <source>
        <dbReference type="EMBL" id="GGM41036.1"/>
    </source>
</evidence>
<keyword evidence="7" id="KW-1185">Reference proteome</keyword>
<evidence type="ECO:0000256" key="2">
    <source>
        <dbReference type="ARBA" id="ARBA00023125"/>
    </source>
</evidence>